<organism evidence="6">
    <name type="scientific">Sesamum calycinum</name>
    <dbReference type="NCBI Taxonomy" id="2727403"/>
    <lineage>
        <taxon>Eukaryota</taxon>
        <taxon>Viridiplantae</taxon>
        <taxon>Streptophyta</taxon>
        <taxon>Embryophyta</taxon>
        <taxon>Tracheophyta</taxon>
        <taxon>Spermatophyta</taxon>
        <taxon>Magnoliopsida</taxon>
        <taxon>eudicotyledons</taxon>
        <taxon>Gunneridae</taxon>
        <taxon>Pentapetalae</taxon>
        <taxon>asterids</taxon>
        <taxon>lamiids</taxon>
        <taxon>Lamiales</taxon>
        <taxon>Pedaliaceae</taxon>
        <taxon>Sesamum</taxon>
    </lineage>
</organism>
<dbReference type="Gene3D" id="1.10.600.10">
    <property type="entry name" value="Farnesyl Diphosphate Synthase"/>
    <property type="match status" value="1"/>
</dbReference>
<reference evidence="6" key="2">
    <citation type="journal article" date="2024" name="Plant">
        <title>Genomic evolution and insights into agronomic trait innovations of Sesamum species.</title>
        <authorList>
            <person name="Miao H."/>
            <person name="Wang L."/>
            <person name="Qu L."/>
            <person name="Liu H."/>
            <person name="Sun Y."/>
            <person name="Le M."/>
            <person name="Wang Q."/>
            <person name="Wei S."/>
            <person name="Zheng Y."/>
            <person name="Lin W."/>
            <person name="Duan Y."/>
            <person name="Cao H."/>
            <person name="Xiong S."/>
            <person name="Wang X."/>
            <person name="Wei L."/>
            <person name="Li C."/>
            <person name="Ma Q."/>
            <person name="Ju M."/>
            <person name="Zhao R."/>
            <person name="Li G."/>
            <person name="Mu C."/>
            <person name="Tian Q."/>
            <person name="Mei H."/>
            <person name="Zhang T."/>
            <person name="Gao T."/>
            <person name="Zhang H."/>
        </authorList>
    </citation>
    <scope>NUCLEOTIDE SEQUENCE</scope>
    <source>
        <strain evidence="6">KEN8</strain>
    </source>
</reference>
<evidence type="ECO:0000313" key="6">
    <source>
        <dbReference type="EMBL" id="KAL0357018.1"/>
    </source>
</evidence>
<protein>
    <submittedName>
        <fullName evidence="6">(-)-alpha-terpineol synthase</fullName>
    </submittedName>
</protein>
<evidence type="ECO:0000256" key="2">
    <source>
        <dbReference type="ARBA" id="ARBA00022723"/>
    </source>
</evidence>
<evidence type="ECO:0000256" key="1">
    <source>
        <dbReference type="ARBA" id="ARBA00001946"/>
    </source>
</evidence>
<dbReference type="PANTHER" id="PTHR31225">
    <property type="entry name" value="OS04G0344100 PROTEIN-RELATED"/>
    <property type="match status" value="1"/>
</dbReference>
<reference evidence="6" key="1">
    <citation type="submission" date="2020-06" db="EMBL/GenBank/DDBJ databases">
        <authorList>
            <person name="Li T."/>
            <person name="Hu X."/>
            <person name="Zhang T."/>
            <person name="Song X."/>
            <person name="Zhang H."/>
            <person name="Dai N."/>
            <person name="Sheng W."/>
            <person name="Hou X."/>
            <person name="Wei L."/>
        </authorList>
    </citation>
    <scope>NUCLEOTIDE SEQUENCE</scope>
    <source>
        <strain evidence="6">KEN8</strain>
        <tissue evidence="6">Leaf</tissue>
    </source>
</reference>
<dbReference type="SFLD" id="SFLDS00005">
    <property type="entry name" value="Isoprenoid_Synthase_Type_I"/>
    <property type="match status" value="1"/>
</dbReference>
<accession>A0AAW2PPU4</accession>
<dbReference type="InterPro" id="IPR050148">
    <property type="entry name" value="Terpene_synthase-like"/>
</dbReference>
<evidence type="ECO:0000259" key="4">
    <source>
        <dbReference type="Pfam" id="PF01397"/>
    </source>
</evidence>
<comment type="caution">
    <text evidence="6">The sequence shown here is derived from an EMBL/GenBank/DDBJ whole genome shotgun (WGS) entry which is preliminary data.</text>
</comment>
<dbReference type="Gene3D" id="1.50.10.130">
    <property type="entry name" value="Terpene synthase, N-terminal domain"/>
    <property type="match status" value="1"/>
</dbReference>
<name>A0AAW2PPU4_9LAMI</name>
<dbReference type="InterPro" id="IPR034741">
    <property type="entry name" value="Terpene_cyclase-like_1_C"/>
</dbReference>
<keyword evidence="3" id="KW-0460">Magnesium</keyword>
<dbReference type="InterPro" id="IPR001906">
    <property type="entry name" value="Terpene_synth_N"/>
</dbReference>
<feature type="domain" description="Terpene synthase metal-binding" evidence="5">
    <location>
        <begin position="310"/>
        <end position="549"/>
    </location>
</feature>
<dbReference type="FunFam" id="1.50.10.130:FF:000001">
    <property type="entry name" value="Isoprene synthase, chloroplastic"/>
    <property type="match status" value="1"/>
</dbReference>
<dbReference type="FunFam" id="1.10.600.10:FF:000007">
    <property type="entry name" value="Isoprene synthase, chloroplastic"/>
    <property type="match status" value="1"/>
</dbReference>
<evidence type="ECO:0000259" key="5">
    <source>
        <dbReference type="Pfam" id="PF03936"/>
    </source>
</evidence>
<dbReference type="CDD" id="cd00684">
    <property type="entry name" value="Terpene_cyclase_plant_C1"/>
    <property type="match status" value="1"/>
</dbReference>
<gene>
    <name evidence="6" type="ORF">Scaly_1387500</name>
</gene>
<dbReference type="InterPro" id="IPR044814">
    <property type="entry name" value="Terpene_cyclase_plant_C1"/>
</dbReference>
<dbReference type="Pfam" id="PF01397">
    <property type="entry name" value="Terpene_synth"/>
    <property type="match status" value="1"/>
</dbReference>
<dbReference type="InterPro" id="IPR036965">
    <property type="entry name" value="Terpene_synth_N_sf"/>
</dbReference>
<dbReference type="PANTHER" id="PTHR31225:SF9">
    <property type="entry name" value="TERPENE SYNTHASE 10"/>
    <property type="match status" value="1"/>
</dbReference>
<dbReference type="InterPro" id="IPR005630">
    <property type="entry name" value="Terpene_synthase_metal-bd"/>
</dbReference>
<dbReference type="GO" id="GO:0000287">
    <property type="term" value="F:magnesium ion binding"/>
    <property type="evidence" value="ECO:0007669"/>
    <property type="project" value="InterPro"/>
</dbReference>
<keyword evidence="2" id="KW-0479">Metal-binding</keyword>
<dbReference type="GO" id="GO:0010333">
    <property type="term" value="F:terpene synthase activity"/>
    <property type="evidence" value="ECO:0007669"/>
    <property type="project" value="InterPro"/>
</dbReference>
<sequence>MATNMRLFMIPSYKPTSYNRLIVSSFGRKPSKVWCKGSTAAAHVTGLDHPSSHVQHDPPRRSANYGPTVWDFNYLQSLNSEYTGKRYLRRVSELKAEVKKMLVQEKELSSVEELLELIDELQRLGISYHFEDEINQMLGYLYEQKYGGGKNSSDSEGKERDLYSTALEFRLLRQHGFIPQETFDCFKNERGDFNTSLGDDTKGLLQLYEASFLSTPGEKSLELAREFATISLQKNFDENMDDDNLALLVRHALELPIHWRVQRPNTRWFIEAYERRADANPLLLELAKLDFNIVQATHQHELKHVYEWWKQTGLAEKLPFARDRMVECYFWAIGFLFHPQYGYARIITAKAIALVLVIDDIFDVYGTPEELQLFNNAIQRWDVEAIDQLPSYMQICYLALYNFINETAYDVLKQQGLLIIPHLRKSWEDFCQACLQEAEWYLGGYAPTLEEYMNNAWISASVPVVLFHAYFLVTNPTEDEAVRSLYKYHGIVQFPAMILRLANDLATSPDEMKRGDVPKLVECYMNESGGSREEGIEYARIVMDETWKKMNEEAIATDSPFPQHVVRITFDVGRMAQHMYLQGDERGTLSLQINDSIATSLFQPIL</sequence>
<dbReference type="EMBL" id="JACGWM010000008">
    <property type="protein sequence ID" value="KAL0357018.1"/>
    <property type="molecule type" value="Genomic_DNA"/>
</dbReference>
<proteinExistence type="predicted"/>
<dbReference type="Pfam" id="PF03936">
    <property type="entry name" value="Terpene_synth_C"/>
    <property type="match status" value="1"/>
</dbReference>
<feature type="domain" description="Terpene synthase N-terminal" evidence="4">
    <location>
        <begin position="70"/>
        <end position="253"/>
    </location>
</feature>
<evidence type="ECO:0000256" key="3">
    <source>
        <dbReference type="ARBA" id="ARBA00022842"/>
    </source>
</evidence>
<dbReference type="InterPro" id="IPR008930">
    <property type="entry name" value="Terpenoid_cyclase/PrenylTrfase"/>
</dbReference>
<dbReference type="SUPFAM" id="SSF48576">
    <property type="entry name" value="Terpenoid synthases"/>
    <property type="match status" value="1"/>
</dbReference>
<dbReference type="GO" id="GO:0016102">
    <property type="term" value="P:diterpenoid biosynthetic process"/>
    <property type="evidence" value="ECO:0007669"/>
    <property type="project" value="InterPro"/>
</dbReference>
<dbReference type="SFLD" id="SFLDG01019">
    <property type="entry name" value="Terpene_Cyclase_Like_1_C_Termi"/>
    <property type="match status" value="1"/>
</dbReference>
<dbReference type="AlphaFoldDB" id="A0AAW2PPU4"/>
<dbReference type="InterPro" id="IPR008949">
    <property type="entry name" value="Isoprenoid_synthase_dom_sf"/>
</dbReference>
<comment type="cofactor">
    <cofactor evidence="1">
        <name>Mg(2+)</name>
        <dbReference type="ChEBI" id="CHEBI:18420"/>
    </cofactor>
</comment>
<dbReference type="SUPFAM" id="SSF48239">
    <property type="entry name" value="Terpenoid cyclases/Protein prenyltransferases"/>
    <property type="match status" value="1"/>
</dbReference>